<reference evidence="2" key="1">
    <citation type="submission" date="2023-12" db="EMBL/GenBank/DDBJ databases">
        <title>Genome assembly of Anisodus tanguticus.</title>
        <authorList>
            <person name="Wang Y.-J."/>
        </authorList>
    </citation>
    <scope>NUCLEOTIDE SEQUENCE</scope>
    <source>
        <strain evidence="2">KB-2021</strain>
        <tissue evidence="2">Leaf</tissue>
    </source>
</reference>
<protein>
    <submittedName>
        <fullName evidence="2">Uncharacterized protein</fullName>
    </submittedName>
</protein>
<evidence type="ECO:0000313" key="2">
    <source>
        <dbReference type="EMBL" id="KAK4379098.1"/>
    </source>
</evidence>
<dbReference type="AlphaFoldDB" id="A0AAE1T0J6"/>
<organism evidence="2 3">
    <name type="scientific">Anisodus tanguticus</name>
    <dbReference type="NCBI Taxonomy" id="243964"/>
    <lineage>
        <taxon>Eukaryota</taxon>
        <taxon>Viridiplantae</taxon>
        <taxon>Streptophyta</taxon>
        <taxon>Embryophyta</taxon>
        <taxon>Tracheophyta</taxon>
        <taxon>Spermatophyta</taxon>
        <taxon>Magnoliopsida</taxon>
        <taxon>eudicotyledons</taxon>
        <taxon>Gunneridae</taxon>
        <taxon>Pentapetalae</taxon>
        <taxon>asterids</taxon>
        <taxon>lamiids</taxon>
        <taxon>Solanales</taxon>
        <taxon>Solanaceae</taxon>
        <taxon>Solanoideae</taxon>
        <taxon>Hyoscyameae</taxon>
        <taxon>Anisodus</taxon>
    </lineage>
</organism>
<name>A0AAE1T0J6_9SOLA</name>
<comment type="caution">
    <text evidence="2">The sequence shown here is derived from an EMBL/GenBank/DDBJ whole genome shotgun (WGS) entry which is preliminary data.</text>
</comment>
<dbReference type="EMBL" id="JAVYJV010000001">
    <property type="protein sequence ID" value="KAK4379098.1"/>
    <property type="molecule type" value="Genomic_DNA"/>
</dbReference>
<sequence>MECGRKRKISTDDDRVMAMLCNSQPKLLGSENMACCRKRKISTDDHILIDVKELEKDNKILRAAMLKERYANVIIKSQQQILGEAFNGEDMKKKVKLWEKQLQEEKAKSQRQKDREAAQIAIASIKRTVDFEDDYPSLVLQVVAKRELYVLISRKNFRHDRLTLQFLYLLL</sequence>
<feature type="coiled-coil region" evidence="1">
    <location>
        <begin position="88"/>
        <end position="119"/>
    </location>
</feature>
<dbReference type="Proteomes" id="UP001291623">
    <property type="component" value="Unassembled WGS sequence"/>
</dbReference>
<accession>A0AAE1T0J6</accession>
<gene>
    <name evidence="2" type="ORF">RND71_000960</name>
</gene>
<proteinExistence type="predicted"/>
<evidence type="ECO:0000256" key="1">
    <source>
        <dbReference type="SAM" id="Coils"/>
    </source>
</evidence>
<evidence type="ECO:0000313" key="3">
    <source>
        <dbReference type="Proteomes" id="UP001291623"/>
    </source>
</evidence>
<keyword evidence="3" id="KW-1185">Reference proteome</keyword>
<keyword evidence="1" id="KW-0175">Coiled coil</keyword>